<evidence type="ECO:0000313" key="2">
    <source>
        <dbReference type="Proteomes" id="UP000003604"/>
    </source>
</evidence>
<dbReference type="Proteomes" id="UP000003604">
    <property type="component" value="Unassembled WGS sequence"/>
</dbReference>
<dbReference type="AlphaFoldDB" id="D0I6T7"/>
<protein>
    <submittedName>
        <fullName evidence="1">Uncharacterized protein</fullName>
    </submittedName>
</protein>
<comment type="caution">
    <text evidence="1">The sequence shown here is derived from an EMBL/GenBank/DDBJ whole genome shotgun (WGS) entry which is preliminary data.</text>
</comment>
<sequence length="50" mass="5507">MYVLTAGCLIAKNDQQDLHMKGTNNHLSRIAEIPEKLAKYIPNLPEVAGS</sequence>
<reference evidence="1 2" key="1">
    <citation type="submission" date="2009-10" db="EMBL/GenBank/DDBJ databases">
        <authorList>
            <consortium name="Los Alamos National Laboratory (LANL)"/>
            <consortium name="National Microbial Pathogen Data Resource (NMPDR)"/>
            <person name="Saunders E.H."/>
            <person name="Munk A.C."/>
            <person name="Tapia R."/>
            <person name="Green L."/>
            <person name="Rogers Y."/>
            <person name="Detter J.C."/>
            <person name="Bruce D."/>
            <person name="Brettin T.S."/>
            <person name="Colwell R.R."/>
            <person name="Huq A."/>
            <person name="Grim C.J."/>
            <person name="Hasan N.A."/>
            <person name="Bartels D."/>
            <person name="Vonstein V."/>
        </authorList>
    </citation>
    <scope>NUCLEOTIDE SEQUENCE [LARGE SCALE GENOMIC DNA]</scope>
    <source>
        <strain evidence="1 2">CIP 101886</strain>
    </source>
</reference>
<dbReference type="EMBL" id="ADAQ01000011">
    <property type="protein sequence ID" value="EEY72356.1"/>
    <property type="molecule type" value="Genomic_DNA"/>
</dbReference>
<organism evidence="1 2">
    <name type="scientific">Grimontia hollisae CIP 101886</name>
    <dbReference type="NCBI Taxonomy" id="675812"/>
    <lineage>
        <taxon>Bacteria</taxon>
        <taxon>Pseudomonadati</taxon>
        <taxon>Pseudomonadota</taxon>
        <taxon>Gammaproteobacteria</taxon>
        <taxon>Vibrionales</taxon>
        <taxon>Vibrionaceae</taxon>
        <taxon>Grimontia</taxon>
    </lineage>
</organism>
<proteinExistence type="predicted"/>
<name>D0I6T7_GRIHO</name>
<gene>
    <name evidence="1" type="ORF">VHA_001456</name>
</gene>
<evidence type="ECO:0000313" key="1">
    <source>
        <dbReference type="EMBL" id="EEY72356.1"/>
    </source>
</evidence>
<accession>D0I6T7</accession>
<keyword evidence="2" id="KW-1185">Reference proteome</keyword>